<feature type="signal peptide" evidence="3">
    <location>
        <begin position="1"/>
        <end position="24"/>
    </location>
</feature>
<keyword evidence="3" id="KW-0732">Signal</keyword>
<evidence type="ECO:0000256" key="1">
    <source>
        <dbReference type="SAM" id="MobiDB-lite"/>
    </source>
</evidence>
<feature type="region of interest" description="Disordered" evidence="1">
    <location>
        <begin position="202"/>
        <end position="236"/>
    </location>
</feature>
<reference evidence="4 5" key="1">
    <citation type="submission" date="2022-04" db="EMBL/GenBank/DDBJ databases">
        <title>Hymenobacter sp. isolated from the air.</title>
        <authorList>
            <person name="Won M."/>
            <person name="Lee C.-M."/>
            <person name="Woen H.-Y."/>
            <person name="Kwon S.-W."/>
        </authorList>
    </citation>
    <scope>NUCLEOTIDE SEQUENCE [LARGE SCALE GENOMIC DNA]</scope>
    <source>
        <strain evidence="5">5116 S-27</strain>
    </source>
</reference>
<keyword evidence="2" id="KW-1133">Transmembrane helix</keyword>
<gene>
    <name evidence="4" type="ORF">MUN80_08350</name>
</gene>
<feature type="chain" id="PRO_5046210632" description="DUF4231 domain-containing protein" evidence="3">
    <location>
        <begin position="25"/>
        <end position="236"/>
    </location>
</feature>
<dbReference type="EMBL" id="CP095049">
    <property type="protein sequence ID" value="UOQ54756.1"/>
    <property type="molecule type" value="Genomic_DNA"/>
</dbReference>
<evidence type="ECO:0000256" key="3">
    <source>
        <dbReference type="SAM" id="SignalP"/>
    </source>
</evidence>
<keyword evidence="2" id="KW-0812">Transmembrane</keyword>
<dbReference type="RefSeq" id="WP_244722203.1">
    <property type="nucleotide sequence ID" value="NZ_CP095049.1"/>
</dbReference>
<evidence type="ECO:0000313" key="4">
    <source>
        <dbReference type="EMBL" id="UOQ54756.1"/>
    </source>
</evidence>
<evidence type="ECO:0000313" key="5">
    <source>
        <dbReference type="Proteomes" id="UP000831785"/>
    </source>
</evidence>
<name>A0ABY4FDK6_9BACT</name>
<keyword evidence="2" id="KW-0472">Membrane</keyword>
<proteinExistence type="predicted"/>
<keyword evidence="5" id="KW-1185">Reference proteome</keyword>
<evidence type="ECO:0008006" key="6">
    <source>
        <dbReference type="Google" id="ProtNLM"/>
    </source>
</evidence>
<dbReference type="Proteomes" id="UP000831785">
    <property type="component" value="Chromosome"/>
</dbReference>
<protein>
    <recommendedName>
        <fullName evidence="6">DUF4231 domain-containing protein</fullName>
    </recommendedName>
</protein>
<organism evidence="4 5">
    <name type="scientific">Hymenobacter cellulosivorans</name>
    <dbReference type="NCBI Taxonomy" id="2932249"/>
    <lineage>
        <taxon>Bacteria</taxon>
        <taxon>Pseudomonadati</taxon>
        <taxon>Bacteroidota</taxon>
        <taxon>Cytophagia</taxon>
        <taxon>Cytophagales</taxon>
        <taxon>Hymenobacteraceae</taxon>
        <taxon>Hymenobacter</taxon>
    </lineage>
</organism>
<sequence>MPYRLLFLLSFLFVTGLAPQSGQAQSARKLAGPSAEPVLTRKDTAYAVHELFAQRRSGATTLTIFGVAMTTITTIGWIQTPPSSSGETLLATGVVGVVGILPAWLGIKKHRRYNLSREQVVLTDYAKTGALAPKYRRRLRGICRPVPGNCTWPEIVTDTLLAAGPLGGASSSAPILAADSTTRFRPSAAGYTMADSLDAVAGPAPGWPDSTPGHIARRPPHDGQQRQGLQHVYRPV</sequence>
<feature type="transmembrane region" description="Helical" evidence="2">
    <location>
        <begin position="89"/>
        <end position="107"/>
    </location>
</feature>
<accession>A0ABY4FDK6</accession>
<evidence type="ECO:0000256" key="2">
    <source>
        <dbReference type="SAM" id="Phobius"/>
    </source>
</evidence>